<evidence type="ECO:0000313" key="2">
    <source>
        <dbReference type="EMBL" id="KAL1604712.1"/>
    </source>
</evidence>
<dbReference type="Proteomes" id="UP001521222">
    <property type="component" value="Unassembled WGS sequence"/>
</dbReference>
<reference evidence="2 3" key="1">
    <citation type="submission" date="2024-02" db="EMBL/GenBank/DDBJ databases">
        <title>De novo assembly and annotation of 12 fungi associated with fruit tree decline syndrome in Ontario, Canada.</title>
        <authorList>
            <person name="Sulman M."/>
            <person name="Ellouze W."/>
            <person name="Ilyukhin E."/>
        </authorList>
    </citation>
    <scope>NUCLEOTIDE SEQUENCE [LARGE SCALE GENOMIC DNA]</scope>
    <source>
        <strain evidence="2 3">M97-236</strain>
    </source>
</reference>
<protein>
    <submittedName>
        <fullName evidence="2">Uncharacterized protein</fullName>
    </submittedName>
</protein>
<sequence>MDFPLLTKLVTQPDAASILVVVAALFISFKILDMMYRAVLFWVNLVFRLILWGGIGLTGLWIYNRGVDGFVEDVQHLMQTWAGEYEKYSGEIKKYQQDQEAQIRLQAKQQGGRRGWRKTPTGTDYALNVKYFSLAKGWNPVVENMEHYFDLITDEEKSSYFYRFFTLDDLAWKTHEPCQRMEEGYGKWRNMLACIPSAEKVHVVTRREFPYHLGTWDHVETETMNKDRVRLGQIVDLIREELEQAPWELDDSYQGRG</sequence>
<evidence type="ECO:0000256" key="1">
    <source>
        <dbReference type="SAM" id="Phobius"/>
    </source>
</evidence>
<dbReference type="Pfam" id="PF12716">
    <property type="entry name" value="Apq12"/>
    <property type="match status" value="1"/>
</dbReference>
<feature type="transmembrane region" description="Helical" evidence="1">
    <location>
        <begin position="15"/>
        <end position="32"/>
    </location>
</feature>
<accession>A0ABR3RK07</accession>
<keyword evidence="1" id="KW-0472">Membrane</keyword>
<evidence type="ECO:0000313" key="3">
    <source>
        <dbReference type="Proteomes" id="UP001521222"/>
    </source>
</evidence>
<keyword evidence="1" id="KW-0812">Transmembrane</keyword>
<feature type="transmembrane region" description="Helical" evidence="1">
    <location>
        <begin position="39"/>
        <end position="63"/>
    </location>
</feature>
<organism evidence="2 3">
    <name type="scientific">Nothophoma quercina</name>
    <dbReference type="NCBI Taxonomy" id="749835"/>
    <lineage>
        <taxon>Eukaryota</taxon>
        <taxon>Fungi</taxon>
        <taxon>Dikarya</taxon>
        <taxon>Ascomycota</taxon>
        <taxon>Pezizomycotina</taxon>
        <taxon>Dothideomycetes</taxon>
        <taxon>Pleosporomycetidae</taxon>
        <taxon>Pleosporales</taxon>
        <taxon>Pleosporineae</taxon>
        <taxon>Didymellaceae</taxon>
        <taxon>Nothophoma</taxon>
    </lineage>
</organism>
<dbReference type="InterPro" id="IPR024316">
    <property type="entry name" value="APQ12"/>
</dbReference>
<name>A0ABR3RK07_9PLEO</name>
<proteinExistence type="predicted"/>
<gene>
    <name evidence="2" type="ORF">SLS59_003907</name>
</gene>
<comment type="caution">
    <text evidence="2">The sequence shown here is derived from an EMBL/GenBank/DDBJ whole genome shotgun (WGS) entry which is preliminary data.</text>
</comment>
<keyword evidence="1" id="KW-1133">Transmembrane helix</keyword>
<keyword evidence="3" id="KW-1185">Reference proteome</keyword>
<dbReference type="EMBL" id="JAKIXB020000010">
    <property type="protein sequence ID" value="KAL1604712.1"/>
    <property type="molecule type" value="Genomic_DNA"/>
</dbReference>